<dbReference type="AlphaFoldDB" id="A0A0F9ELQ9"/>
<evidence type="ECO:0000313" key="1">
    <source>
        <dbReference type="EMBL" id="KKL24778.1"/>
    </source>
</evidence>
<dbReference type="EMBL" id="LAZR01036460">
    <property type="protein sequence ID" value="KKL24778.1"/>
    <property type="molecule type" value="Genomic_DNA"/>
</dbReference>
<comment type="caution">
    <text evidence="1">The sequence shown here is derived from an EMBL/GenBank/DDBJ whole genome shotgun (WGS) entry which is preliminary data.</text>
</comment>
<organism evidence="1">
    <name type="scientific">marine sediment metagenome</name>
    <dbReference type="NCBI Taxonomy" id="412755"/>
    <lineage>
        <taxon>unclassified sequences</taxon>
        <taxon>metagenomes</taxon>
        <taxon>ecological metagenomes</taxon>
    </lineage>
</organism>
<reference evidence="1" key="1">
    <citation type="journal article" date="2015" name="Nature">
        <title>Complex archaea that bridge the gap between prokaryotes and eukaryotes.</title>
        <authorList>
            <person name="Spang A."/>
            <person name="Saw J.H."/>
            <person name="Jorgensen S.L."/>
            <person name="Zaremba-Niedzwiedzka K."/>
            <person name="Martijn J."/>
            <person name="Lind A.E."/>
            <person name="van Eijk R."/>
            <person name="Schleper C."/>
            <person name="Guy L."/>
            <person name="Ettema T.J."/>
        </authorList>
    </citation>
    <scope>NUCLEOTIDE SEQUENCE</scope>
</reference>
<proteinExistence type="predicted"/>
<protein>
    <submittedName>
        <fullName evidence="1">Uncharacterized protein</fullName>
    </submittedName>
</protein>
<sequence>MIDRRNLAEDYCKIAETLTAKDGVLFCLYYRNGYSTVQLGKLFRKKQYINLTKAGYNKKENRSNFGRACCYRYTYIYRCTTT</sequence>
<gene>
    <name evidence="1" type="ORF">LCGC14_2411940</name>
</gene>
<name>A0A0F9ELQ9_9ZZZZ</name>
<accession>A0A0F9ELQ9</accession>